<feature type="binding site" evidence="13">
    <location>
        <position position="117"/>
    </location>
    <ligand>
        <name>(2R)-3-phosphoglycerate</name>
        <dbReference type="ChEBI" id="CHEBI:58272"/>
    </ligand>
</feature>
<protein>
    <recommendedName>
        <fullName evidence="6 12">Phosphoglycerate kinase</fullName>
        <ecNumber evidence="5 12">2.7.2.3</ecNumber>
    </recommendedName>
</protein>
<evidence type="ECO:0000256" key="14">
    <source>
        <dbReference type="PIRSR" id="PIRSR000724-2"/>
    </source>
</evidence>
<dbReference type="GO" id="GO:0006096">
    <property type="term" value="P:glycolytic process"/>
    <property type="evidence" value="ECO:0007669"/>
    <property type="project" value="UniProtKB-UniRule"/>
</dbReference>
<dbReference type="PRINTS" id="PR00477">
    <property type="entry name" value="PHGLYCKINASE"/>
</dbReference>
<evidence type="ECO:0000256" key="6">
    <source>
        <dbReference type="ARBA" id="ARBA00016471"/>
    </source>
</evidence>
<dbReference type="InterPro" id="IPR015824">
    <property type="entry name" value="Phosphoglycerate_kinase_N"/>
</dbReference>
<dbReference type="AlphaFoldDB" id="A0A4R8IFS5"/>
<dbReference type="Proteomes" id="UP000295313">
    <property type="component" value="Unassembled WGS sequence"/>
</dbReference>
<dbReference type="GO" id="GO:0004618">
    <property type="term" value="F:phosphoglycerate kinase activity"/>
    <property type="evidence" value="ECO:0007669"/>
    <property type="project" value="UniProtKB-UniRule"/>
</dbReference>
<dbReference type="PANTHER" id="PTHR11406">
    <property type="entry name" value="PHOSPHOGLYCERATE KINASE"/>
    <property type="match status" value="1"/>
</dbReference>
<dbReference type="GO" id="GO:0043531">
    <property type="term" value="F:ADP binding"/>
    <property type="evidence" value="ECO:0007669"/>
    <property type="project" value="TreeGrafter"/>
</dbReference>
<dbReference type="InterPro" id="IPR036043">
    <property type="entry name" value="Phosphoglycerate_kinase_sf"/>
</dbReference>
<reference evidence="16 17" key="1">
    <citation type="submission" date="2019-03" db="EMBL/GenBank/DDBJ databases">
        <title>Genomic Encyclopedia of Type Strains, Phase III (KMG-III): the genomes of soil and plant-associated and newly described type strains.</title>
        <authorList>
            <person name="Whitman W."/>
        </authorList>
    </citation>
    <scope>NUCLEOTIDE SEQUENCE [LARGE SCALE GENOMIC DNA]</scope>
    <source>
        <strain evidence="16 17">CGMCC 1.12802</strain>
    </source>
</reference>
<evidence type="ECO:0000256" key="8">
    <source>
        <dbReference type="ARBA" id="ARBA00022741"/>
    </source>
</evidence>
<keyword evidence="7 12" id="KW-0808">Transferase</keyword>
<keyword evidence="12" id="KW-0963">Cytoplasm</keyword>
<dbReference type="EMBL" id="SOEO01000002">
    <property type="protein sequence ID" value="TDX84580.1"/>
    <property type="molecule type" value="Genomic_DNA"/>
</dbReference>
<dbReference type="Gene3D" id="3.40.50.1260">
    <property type="entry name" value="Phosphoglycerate kinase, N-terminal domain"/>
    <property type="match status" value="2"/>
</dbReference>
<evidence type="ECO:0000256" key="1">
    <source>
        <dbReference type="ARBA" id="ARBA00000642"/>
    </source>
</evidence>
<feature type="binding site" evidence="12">
    <location>
        <position position="117"/>
    </location>
    <ligand>
        <name>substrate</name>
    </ligand>
</feature>
<dbReference type="RefSeq" id="WP_133944577.1">
    <property type="nucleotide sequence ID" value="NZ_SOEO01000002.1"/>
</dbReference>
<comment type="caution">
    <text evidence="16">The sequence shown here is derived from an EMBL/GenBank/DDBJ whole genome shotgun (WGS) entry which is preliminary data.</text>
</comment>
<dbReference type="GO" id="GO:0005524">
    <property type="term" value="F:ATP binding"/>
    <property type="evidence" value="ECO:0007669"/>
    <property type="project" value="UniProtKB-KW"/>
</dbReference>
<dbReference type="FunFam" id="3.40.50.1260:FF:000003">
    <property type="entry name" value="Phosphoglycerate kinase"/>
    <property type="match status" value="1"/>
</dbReference>
<keyword evidence="8 12" id="KW-0547">Nucleotide-binding</keyword>
<evidence type="ECO:0000313" key="17">
    <source>
        <dbReference type="Proteomes" id="UP000295313"/>
    </source>
</evidence>
<evidence type="ECO:0000256" key="3">
    <source>
        <dbReference type="ARBA" id="ARBA00008982"/>
    </source>
</evidence>
<evidence type="ECO:0000256" key="9">
    <source>
        <dbReference type="ARBA" id="ARBA00022777"/>
    </source>
</evidence>
<dbReference type="OrthoDB" id="9808460at2"/>
<feature type="binding site" evidence="12">
    <location>
        <position position="293"/>
    </location>
    <ligand>
        <name>ATP</name>
        <dbReference type="ChEBI" id="CHEBI:30616"/>
    </ligand>
</feature>
<dbReference type="EC" id="2.7.2.3" evidence="5 12"/>
<dbReference type="Pfam" id="PF00162">
    <property type="entry name" value="PGK"/>
    <property type="match status" value="1"/>
</dbReference>
<proteinExistence type="inferred from homology"/>
<dbReference type="SUPFAM" id="SSF53748">
    <property type="entry name" value="Phosphoglycerate kinase"/>
    <property type="match status" value="1"/>
</dbReference>
<evidence type="ECO:0000256" key="13">
    <source>
        <dbReference type="PIRSR" id="PIRSR000724-1"/>
    </source>
</evidence>
<sequence length="396" mass="42735">MKTIKDFDFKNKKALVRVDFNVPQDENLKVTDNTRIVSVKPTVDKILADGGSVILMTHLGRPKGEVNDKYSLKNILDEVSSVLGKEVKFVDESIGEKAEQASAELQPGEILLLENLRFHNEEEKGDEAFAEKLSKLGDAYVNDAFGTAHRAHASTAVIAEFFPSTKFFGLLMENELVAIDKVLKSGEKPVTAILGGSKVSTKITIIENILPAIDNLIIGGGMSFTFIKALGGKIGQSIVEDDKLSLALEILEKAKGHNVEVYLPTDVVIADDFNNEAEKKVADIREIPEDWQGLDAGPKSREIFNDVLLNSRTILWNGPIGVFEMSNFADGTKALGESIAEATKLGAFSLVGGGDSVAFVKQFGYSDKVSYVSTGGGAMLESLEGLELPGVAAINK</sequence>
<evidence type="ECO:0000256" key="11">
    <source>
        <dbReference type="ARBA" id="ARBA00023152"/>
    </source>
</evidence>
<feature type="binding site" evidence="12 14">
    <location>
        <position position="324"/>
    </location>
    <ligand>
        <name>ATP</name>
        <dbReference type="ChEBI" id="CHEBI:30616"/>
    </ligand>
</feature>
<dbReference type="InterPro" id="IPR001576">
    <property type="entry name" value="Phosphoglycerate_kinase"/>
</dbReference>
<accession>A0A4R8IFS5</accession>
<feature type="binding site" evidence="13">
    <location>
        <position position="150"/>
    </location>
    <ligand>
        <name>(2R)-3-phosphoglycerate</name>
        <dbReference type="ChEBI" id="CHEBI:58272"/>
    </ligand>
</feature>
<feature type="binding site" evidence="12 13">
    <location>
        <begin position="58"/>
        <end position="61"/>
    </location>
    <ligand>
        <name>substrate</name>
    </ligand>
</feature>
<dbReference type="GO" id="GO:0006094">
    <property type="term" value="P:gluconeogenesis"/>
    <property type="evidence" value="ECO:0007669"/>
    <property type="project" value="TreeGrafter"/>
</dbReference>
<dbReference type="FunFam" id="3.40.50.1260:FF:000006">
    <property type="entry name" value="Phosphoglycerate kinase"/>
    <property type="match status" value="1"/>
</dbReference>
<evidence type="ECO:0000256" key="12">
    <source>
        <dbReference type="HAMAP-Rule" id="MF_00145"/>
    </source>
</evidence>
<evidence type="ECO:0000256" key="15">
    <source>
        <dbReference type="RuleBase" id="RU000532"/>
    </source>
</evidence>
<dbReference type="PIRSF" id="PIRSF000724">
    <property type="entry name" value="Pgk"/>
    <property type="match status" value="1"/>
</dbReference>
<feature type="binding site" evidence="12 14">
    <location>
        <begin position="353"/>
        <end position="356"/>
    </location>
    <ligand>
        <name>ATP</name>
        <dbReference type="ChEBI" id="CHEBI:30616"/>
    </ligand>
</feature>
<feature type="binding site" evidence="13">
    <location>
        <position position="35"/>
    </location>
    <ligand>
        <name>(2R)-3-phosphoglycerate</name>
        <dbReference type="ChEBI" id="CHEBI:58272"/>
    </ligand>
</feature>
<dbReference type="PANTHER" id="PTHR11406:SF23">
    <property type="entry name" value="PHOSPHOGLYCERATE KINASE 1, CHLOROPLASTIC-RELATED"/>
    <property type="match status" value="1"/>
</dbReference>
<evidence type="ECO:0000256" key="4">
    <source>
        <dbReference type="ARBA" id="ARBA00011245"/>
    </source>
</evidence>
<comment type="subcellular location">
    <subcellularLocation>
        <location evidence="12">Cytoplasm</location>
    </subcellularLocation>
</comment>
<keyword evidence="17" id="KW-1185">Reference proteome</keyword>
<organism evidence="16 17">
    <name type="scientific">Epilithonimonas xixisoli</name>
    <dbReference type="NCBI Taxonomy" id="1476462"/>
    <lineage>
        <taxon>Bacteria</taxon>
        <taxon>Pseudomonadati</taxon>
        <taxon>Bacteroidota</taxon>
        <taxon>Flavobacteriia</taxon>
        <taxon>Flavobacteriales</taxon>
        <taxon>Weeksellaceae</taxon>
        <taxon>Chryseobacterium group</taxon>
        <taxon>Epilithonimonas</taxon>
    </lineage>
</organism>
<name>A0A4R8IFS5_9FLAO</name>
<comment type="subunit">
    <text evidence="4 12">Monomer.</text>
</comment>
<keyword evidence="9 12" id="KW-0418">Kinase</keyword>
<comment type="similarity">
    <text evidence="3 12 15">Belongs to the phosphoglycerate kinase family.</text>
</comment>
<feature type="binding site" evidence="12">
    <location>
        <position position="35"/>
    </location>
    <ligand>
        <name>substrate</name>
    </ligand>
</feature>
<evidence type="ECO:0000256" key="2">
    <source>
        <dbReference type="ARBA" id="ARBA00004838"/>
    </source>
</evidence>
<comment type="catalytic activity">
    <reaction evidence="1 12 15">
        <text>(2R)-3-phosphoglycerate + ATP = (2R)-3-phospho-glyceroyl phosphate + ADP</text>
        <dbReference type="Rhea" id="RHEA:14801"/>
        <dbReference type="ChEBI" id="CHEBI:30616"/>
        <dbReference type="ChEBI" id="CHEBI:57604"/>
        <dbReference type="ChEBI" id="CHEBI:58272"/>
        <dbReference type="ChEBI" id="CHEBI:456216"/>
        <dbReference type="EC" id="2.7.2.3"/>
    </reaction>
</comment>
<comment type="pathway">
    <text evidence="2 12">Carbohydrate degradation; glycolysis; pyruvate from D-glyceraldehyde 3-phosphate: step 2/5.</text>
</comment>
<evidence type="ECO:0000256" key="5">
    <source>
        <dbReference type="ARBA" id="ARBA00013061"/>
    </source>
</evidence>
<dbReference type="HAMAP" id="MF_00145">
    <property type="entry name" value="Phosphoglyc_kinase"/>
    <property type="match status" value="1"/>
</dbReference>
<keyword evidence="11 12" id="KW-0324">Glycolysis</keyword>
<evidence type="ECO:0000256" key="10">
    <source>
        <dbReference type="ARBA" id="ARBA00022840"/>
    </source>
</evidence>
<feature type="binding site" evidence="12">
    <location>
        <position position="150"/>
    </location>
    <ligand>
        <name>substrate</name>
    </ligand>
</feature>
<dbReference type="UniPathway" id="UPA00109">
    <property type="reaction ID" value="UER00185"/>
</dbReference>
<feature type="binding site" evidence="12 13">
    <location>
        <begin position="19"/>
        <end position="21"/>
    </location>
    <ligand>
        <name>substrate</name>
    </ligand>
</feature>
<feature type="binding site" evidence="12 14">
    <location>
        <position position="202"/>
    </location>
    <ligand>
        <name>ATP</name>
        <dbReference type="ChEBI" id="CHEBI:30616"/>
    </ligand>
</feature>
<gene>
    <name evidence="12" type="primary">pgk</name>
    <name evidence="16" type="ORF">B0I22_2205</name>
</gene>
<evidence type="ECO:0000313" key="16">
    <source>
        <dbReference type="EMBL" id="TDX84580.1"/>
    </source>
</evidence>
<evidence type="ECO:0000256" key="7">
    <source>
        <dbReference type="ARBA" id="ARBA00022679"/>
    </source>
</evidence>
<dbReference type="GO" id="GO:0005829">
    <property type="term" value="C:cytosol"/>
    <property type="evidence" value="ECO:0007669"/>
    <property type="project" value="TreeGrafter"/>
</dbReference>
<keyword evidence="10 12" id="KW-0067">ATP-binding</keyword>